<dbReference type="SUPFAM" id="SSF50978">
    <property type="entry name" value="WD40 repeat-like"/>
    <property type="match status" value="1"/>
</dbReference>
<dbReference type="InterPro" id="IPR015943">
    <property type="entry name" value="WD40/YVTN_repeat-like_dom_sf"/>
</dbReference>
<protein>
    <submittedName>
        <fullName evidence="4">Uncharacterized protein</fullName>
    </submittedName>
</protein>
<gene>
    <name evidence="4" type="ORF">LLUT_LOCUS24474</name>
</gene>
<dbReference type="InterPro" id="IPR052234">
    <property type="entry name" value="U5_snRNP_Component"/>
</dbReference>
<dbReference type="Gene3D" id="2.130.10.10">
    <property type="entry name" value="YVTN repeat-like/Quinoprotein amine dehydrogenase"/>
    <property type="match status" value="1"/>
</dbReference>
<dbReference type="InterPro" id="IPR036322">
    <property type="entry name" value="WD40_repeat_dom_sf"/>
</dbReference>
<comment type="caution">
    <text evidence="4">The sequence shown here is derived from an EMBL/GenBank/DDBJ whole genome shotgun (WGS) entry which is preliminary data.</text>
</comment>
<evidence type="ECO:0000313" key="4">
    <source>
        <dbReference type="EMBL" id="CAL0323414.1"/>
    </source>
</evidence>
<dbReference type="GO" id="GO:0003723">
    <property type="term" value="F:RNA binding"/>
    <property type="evidence" value="ECO:0007669"/>
    <property type="project" value="TreeGrafter"/>
</dbReference>
<evidence type="ECO:0000313" key="5">
    <source>
        <dbReference type="Proteomes" id="UP001497480"/>
    </source>
</evidence>
<dbReference type="Pfam" id="PF00400">
    <property type="entry name" value="WD40"/>
    <property type="match status" value="1"/>
</dbReference>
<dbReference type="PROSITE" id="PS50082">
    <property type="entry name" value="WD_REPEATS_2"/>
    <property type="match status" value="1"/>
</dbReference>
<dbReference type="Proteomes" id="UP001497480">
    <property type="component" value="Unassembled WGS sequence"/>
</dbReference>
<evidence type="ECO:0000256" key="1">
    <source>
        <dbReference type="ARBA" id="ARBA00022574"/>
    </source>
</evidence>
<dbReference type="AlphaFoldDB" id="A0AAV1XPC2"/>
<dbReference type="EMBL" id="CAXHTB010000017">
    <property type="protein sequence ID" value="CAL0323414.1"/>
    <property type="molecule type" value="Genomic_DNA"/>
</dbReference>
<name>A0AAV1XPC2_LUPLU</name>
<dbReference type="PROSITE" id="PS50294">
    <property type="entry name" value="WD_REPEATS_REGION"/>
    <property type="match status" value="1"/>
</dbReference>
<organism evidence="4 5">
    <name type="scientific">Lupinus luteus</name>
    <name type="common">European yellow lupine</name>
    <dbReference type="NCBI Taxonomy" id="3873"/>
    <lineage>
        <taxon>Eukaryota</taxon>
        <taxon>Viridiplantae</taxon>
        <taxon>Streptophyta</taxon>
        <taxon>Embryophyta</taxon>
        <taxon>Tracheophyta</taxon>
        <taxon>Spermatophyta</taxon>
        <taxon>Magnoliopsida</taxon>
        <taxon>eudicotyledons</taxon>
        <taxon>Gunneridae</taxon>
        <taxon>Pentapetalae</taxon>
        <taxon>rosids</taxon>
        <taxon>fabids</taxon>
        <taxon>Fabales</taxon>
        <taxon>Fabaceae</taxon>
        <taxon>Papilionoideae</taxon>
        <taxon>50 kb inversion clade</taxon>
        <taxon>genistoids sensu lato</taxon>
        <taxon>core genistoids</taxon>
        <taxon>Genisteae</taxon>
        <taxon>Lupinus</taxon>
    </lineage>
</organism>
<dbReference type="GO" id="GO:0071013">
    <property type="term" value="C:catalytic step 2 spliceosome"/>
    <property type="evidence" value="ECO:0007669"/>
    <property type="project" value="TreeGrafter"/>
</dbReference>
<proteinExistence type="predicted"/>
<dbReference type="PANTHER" id="PTHR44006:SF1">
    <property type="entry name" value="U5 SMALL NUCLEAR RIBONUCLEOPROTEIN 40 KDA PROTEIN"/>
    <property type="match status" value="1"/>
</dbReference>
<keyword evidence="1 3" id="KW-0853">WD repeat</keyword>
<feature type="repeat" description="WD" evidence="3">
    <location>
        <begin position="51"/>
        <end position="81"/>
    </location>
</feature>
<keyword evidence="5" id="KW-1185">Reference proteome</keyword>
<evidence type="ECO:0000256" key="3">
    <source>
        <dbReference type="PROSITE-ProRule" id="PRU00221"/>
    </source>
</evidence>
<keyword evidence="2" id="KW-0677">Repeat</keyword>
<reference evidence="4 5" key="1">
    <citation type="submission" date="2024-03" db="EMBL/GenBank/DDBJ databases">
        <authorList>
            <person name="Martinez-Hernandez J."/>
        </authorList>
    </citation>
    <scope>NUCLEOTIDE SEQUENCE [LARGE SCALE GENOMIC DNA]</scope>
</reference>
<dbReference type="PANTHER" id="PTHR44006">
    <property type="entry name" value="U5 SMALL NUCLEAR RIBONUCLEOPROTEIN 40 KDA PROTEIN"/>
    <property type="match status" value="1"/>
</dbReference>
<accession>A0AAV1XPC2</accession>
<dbReference type="InterPro" id="IPR001680">
    <property type="entry name" value="WD40_rpt"/>
</dbReference>
<evidence type="ECO:0000256" key="2">
    <source>
        <dbReference type="ARBA" id="ARBA00022737"/>
    </source>
</evidence>
<sequence>MQVFPGEGQNASSVVGPRPMQWSIVPYTGLHAPGPNGKQRTSGLESPIMLLAGHQSAIYTMKFNPAGLVIASGSHDREIFL</sequence>